<reference evidence="2" key="1">
    <citation type="submission" date="2016-11" db="UniProtKB">
        <authorList>
            <consortium name="WormBaseParasite"/>
        </authorList>
    </citation>
    <scope>IDENTIFICATION</scope>
</reference>
<evidence type="ECO:0000313" key="2">
    <source>
        <dbReference type="WBParaSite" id="Hba_04696"/>
    </source>
</evidence>
<sequence length="128" mass="14766">MIFLRGRFPVSKFKIKRPLLKLSNYKSCMIYGKNANKMTIIRVVISLNGKIEYFQVCVNIIKYYNGQPPPSRSAHSRPTFDKLERSKSRSSMIEKLDRSTQLTNFAIVVLLNEFHKCSSASYIGIIIE</sequence>
<organism evidence="1 2">
    <name type="scientific">Heterorhabditis bacteriophora</name>
    <name type="common">Entomopathogenic nematode worm</name>
    <dbReference type="NCBI Taxonomy" id="37862"/>
    <lineage>
        <taxon>Eukaryota</taxon>
        <taxon>Metazoa</taxon>
        <taxon>Ecdysozoa</taxon>
        <taxon>Nematoda</taxon>
        <taxon>Chromadorea</taxon>
        <taxon>Rhabditida</taxon>
        <taxon>Rhabditina</taxon>
        <taxon>Rhabditomorpha</taxon>
        <taxon>Strongyloidea</taxon>
        <taxon>Heterorhabditidae</taxon>
        <taxon>Heterorhabditis</taxon>
    </lineage>
</organism>
<dbReference type="AlphaFoldDB" id="A0A1I7WIA5"/>
<dbReference type="WBParaSite" id="Hba_04696">
    <property type="protein sequence ID" value="Hba_04696"/>
    <property type="gene ID" value="Hba_04696"/>
</dbReference>
<proteinExistence type="predicted"/>
<accession>A0A1I7WIA5</accession>
<evidence type="ECO:0000313" key="1">
    <source>
        <dbReference type="Proteomes" id="UP000095283"/>
    </source>
</evidence>
<keyword evidence="1" id="KW-1185">Reference proteome</keyword>
<name>A0A1I7WIA5_HETBA</name>
<protein>
    <submittedName>
        <fullName evidence="2">Ovule protein</fullName>
    </submittedName>
</protein>
<dbReference type="Proteomes" id="UP000095283">
    <property type="component" value="Unplaced"/>
</dbReference>